<keyword evidence="12" id="KW-1185">Reference proteome</keyword>
<dbReference type="SUPFAM" id="SSF47473">
    <property type="entry name" value="EF-hand"/>
    <property type="match status" value="1"/>
</dbReference>
<keyword evidence="2 8" id="KW-0732">Signal</keyword>
<dbReference type="PANTHER" id="PTHR12630">
    <property type="entry name" value="N-LINKED OLIGOSACCHARIDE PROCESSING"/>
    <property type="match status" value="1"/>
</dbReference>
<evidence type="ECO:0000256" key="6">
    <source>
        <dbReference type="SAM" id="Coils"/>
    </source>
</evidence>
<evidence type="ECO:0000313" key="11">
    <source>
        <dbReference type="EMBL" id="KAK7604986.1"/>
    </source>
</evidence>
<dbReference type="Pfam" id="PF12999">
    <property type="entry name" value="PRKCSH-like"/>
    <property type="match status" value="1"/>
</dbReference>
<dbReference type="Gene3D" id="2.70.130.10">
    <property type="entry name" value="Mannose-6-phosphate receptor binding domain"/>
    <property type="match status" value="1"/>
</dbReference>
<evidence type="ECO:0000259" key="10">
    <source>
        <dbReference type="PROSITE" id="PS51914"/>
    </source>
</evidence>
<evidence type="ECO:0000256" key="7">
    <source>
        <dbReference type="SAM" id="MobiDB-lite"/>
    </source>
</evidence>
<dbReference type="InterPro" id="IPR011992">
    <property type="entry name" value="EF-hand-dom_pair"/>
</dbReference>
<feature type="compositionally biased region" description="Basic and acidic residues" evidence="7">
    <location>
        <begin position="353"/>
        <end position="368"/>
    </location>
</feature>
<keyword evidence="5" id="KW-1015">Disulfide bond</keyword>
<sequence>MIIKLFVLFCYVQFHISESVDRPRGVPLSMVSLYPVDGTFTCLDGSSTIPFDRVNDDYCDCETDGSDEPGTSACPNGSFYCNNIGHKPFFIPSSRVNDGLCDCCDGSDEYDASLVACTNNCYELGQAAREEEARKLALFKEGSKLRIELTLKGKQLKREKHARLLELKREQSEAEILKNEKETLKARIEEQEKAALDVYKQLEDKKREQQEHEERLKQEEELSHYYKEIDKNNDGYIDKEEISTHGLFDTDKNGIVNEEEMKILFGDEEKITLEKFLANGLEYVKQLLAMQKVKETVASPESEELPSSDTHDADKDAAGELPSEPQDDAGQDEDEDDEKDDAEQLPDDGESPETEHEEAIKPEYDEETKKIIEEANTVRTEFDEAVRNLRDVEREIRQTEEALNKDYGKDDEFAYLVGECYEFTDREYIYKLCPFDQISQRPKNGGIETRLGTWGHWVDGKYEQMFFGQGQSCWNGPQRQTQVRLKCDLKTELVAASEPSRCEYLMEFNTPAVCVWRETQEPSDDQHDEL</sequence>
<feature type="chain" id="PRO_5042880792" description="Glucosidase 2 subunit beta" evidence="8">
    <location>
        <begin position="18"/>
        <end position="530"/>
    </location>
</feature>
<feature type="domain" description="MRH" evidence="10">
    <location>
        <begin position="418"/>
        <end position="516"/>
    </location>
</feature>
<dbReference type="InterPro" id="IPR036055">
    <property type="entry name" value="LDL_receptor-like_sf"/>
</dbReference>
<evidence type="ECO:0000256" key="3">
    <source>
        <dbReference type="ARBA" id="ARBA00022824"/>
    </source>
</evidence>
<gene>
    <name evidence="11" type="ORF">V9T40_006172</name>
</gene>
<dbReference type="Proteomes" id="UP001367676">
    <property type="component" value="Unassembled WGS sequence"/>
</dbReference>
<dbReference type="InterPro" id="IPR044865">
    <property type="entry name" value="MRH_dom"/>
</dbReference>
<accession>A0AAN9YA91</accession>
<dbReference type="GO" id="GO:0005509">
    <property type="term" value="F:calcium ion binding"/>
    <property type="evidence" value="ECO:0007669"/>
    <property type="project" value="InterPro"/>
</dbReference>
<dbReference type="CDD" id="cd22249">
    <property type="entry name" value="UDM1_RNF168_RNF169-like"/>
    <property type="match status" value="1"/>
</dbReference>
<feature type="compositionally biased region" description="Basic and acidic residues" evidence="7">
    <location>
        <begin position="309"/>
        <end position="318"/>
    </location>
</feature>
<dbReference type="InterPro" id="IPR002048">
    <property type="entry name" value="EF_hand_dom"/>
</dbReference>
<feature type="coiled-coil region" evidence="6">
    <location>
        <begin position="375"/>
        <end position="409"/>
    </location>
</feature>
<evidence type="ECO:0000259" key="9">
    <source>
        <dbReference type="PROSITE" id="PS50222"/>
    </source>
</evidence>
<dbReference type="SUPFAM" id="SSF50911">
    <property type="entry name" value="Mannose 6-phosphate receptor domain"/>
    <property type="match status" value="1"/>
</dbReference>
<dbReference type="GO" id="GO:0017177">
    <property type="term" value="C:glucosidase II complex"/>
    <property type="evidence" value="ECO:0007669"/>
    <property type="project" value="TreeGrafter"/>
</dbReference>
<feature type="domain" description="EF-hand" evidence="9">
    <location>
        <begin position="217"/>
        <end position="252"/>
    </location>
</feature>
<proteinExistence type="predicted"/>
<dbReference type="PANTHER" id="PTHR12630:SF1">
    <property type="entry name" value="GLUCOSIDASE 2 SUBUNIT BETA"/>
    <property type="match status" value="1"/>
</dbReference>
<comment type="caution">
    <text evidence="11">The sequence shown here is derived from an EMBL/GenBank/DDBJ whole genome shotgun (WGS) entry which is preliminary data.</text>
</comment>
<evidence type="ECO:0000256" key="8">
    <source>
        <dbReference type="SAM" id="SignalP"/>
    </source>
</evidence>
<dbReference type="InterPro" id="IPR036607">
    <property type="entry name" value="PRKCSH"/>
</dbReference>
<dbReference type="PROSITE" id="PS50222">
    <property type="entry name" value="EF_HAND_2"/>
    <property type="match status" value="1"/>
</dbReference>
<dbReference type="InterPro" id="IPR009011">
    <property type="entry name" value="Man6P_isomerase_rcpt-bd_dom_sf"/>
</dbReference>
<dbReference type="Gene3D" id="1.10.238.10">
    <property type="entry name" value="EF-hand"/>
    <property type="match status" value="1"/>
</dbReference>
<dbReference type="CDD" id="cd00112">
    <property type="entry name" value="LDLa"/>
    <property type="match status" value="1"/>
</dbReference>
<evidence type="ECO:0000256" key="1">
    <source>
        <dbReference type="ARBA" id="ARBA00022387"/>
    </source>
</evidence>
<feature type="region of interest" description="Disordered" evidence="7">
    <location>
        <begin position="298"/>
        <end position="368"/>
    </location>
</feature>
<protein>
    <recommendedName>
        <fullName evidence="1">Glucosidase 2 subunit beta</fullName>
    </recommendedName>
</protein>
<dbReference type="InterPro" id="IPR028146">
    <property type="entry name" value="PRKCSH_N"/>
</dbReference>
<dbReference type="Pfam" id="PF13015">
    <property type="entry name" value="PRKCSH_1"/>
    <property type="match status" value="1"/>
</dbReference>
<evidence type="ECO:0000256" key="2">
    <source>
        <dbReference type="ARBA" id="ARBA00022729"/>
    </source>
</evidence>
<dbReference type="SUPFAM" id="SSF57424">
    <property type="entry name" value="LDL receptor-like module"/>
    <property type="match status" value="1"/>
</dbReference>
<dbReference type="PROSITE" id="PS51914">
    <property type="entry name" value="MRH"/>
    <property type="match status" value="1"/>
</dbReference>
<dbReference type="EMBL" id="JBBCAQ010000003">
    <property type="protein sequence ID" value="KAK7604986.1"/>
    <property type="molecule type" value="Genomic_DNA"/>
</dbReference>
<keyword evidence="6" id="KW-0175">Coiled coil</keyword>
<dbReference type="InterPro" id="IPR018247">
    <property type="entry name" value="EF_Hand_1_Ca_BS"/>
</dbReference>
<dbReference type="PROSITE" id="PS00018">
    <property type="entry name" value="EF_HAND_1"/>
    <property type="match status" value="1"/>
</dbReference>
<evidence type="ECO:0000256" key="4">
    <source>
        <dbReference type="ARBA" id="ARBA00022837"/>
    </source>
</evidence>
<feature type="signal peptide" evidence="8">
    <location>
        <begin position="1"/>
        <end position="17"/>
    </location>
</feature>
<dbReference type="AlphaFoldDB" id="A0AAN9YA91"/>
<evidence type="ECO:0000256" key="5">
    <source>
        <dbReference type="ARBA" id="ARBA00023157"/>
    </source>
</evidence>
<reference evidence="11 12" key="1">
    <citation type="submission" date="2024-03" db="EMBL/GenBank/DDBJ databases">
        <title>Adaptation during the transition from Ophiocordyceps entomopathogen to insect associate is accompanied by gene loss and intensified selection.</title>
        <authorList>
            <person name="Ward C.M."/>
            <person name="Onetto C.A."/>
            <person name="Borneman A.R."/>
        </authorList>
    </citation>
    <scope>NUCLEOTIDE SEQUENCE [LARGE SCALE GENOMIC DNA]</scope>
    <source>
        <strain evidence="11">AWRI1</strain>
        <tissue evidence="11">Single Adult Female</tissue>
    </source>
</reference>
<organism evidence="11 12">
    <name type="scientific">Parthenolecanium corni</name>
    <dbReference type="NCBI Taxonomy" id="536013"/>
    <lineage>
        <taxon>Eukaryota</taxon>
        <taxon>Metazoa</taxon>
        <taxon>Ecdysozoa</taxon>
        <taxon>Arthropoda</taxon>
        <taxon>Hexapoda</taxon>
        <taxon>Insecta</taxon>
        <taxon>Pterygota</taxon>
        <taxon>Neoptera</taxon>
        <taxon>Paraneoptera</taxon>
        <taxon>Hemiptera</taxon>
        <taxon>Sternorrhyncha</taxon>
        <taxon>Coccoidea</taxon>
        <taxon>Coccidae</taxon>
        <taxon>Parthenolecanium</taxon>
    </lineage>
</organism>
<dbReference type="InterPro" id="IPR002172">
    <property type="entry name" value="LDrepeatLR_classA_rpt"/>
</dbReference>
<feature type="compositionally biased region" description="Acidic residues" evidence="7">
    <location>
        <begin position="325"/>
        <end position="352"/>
    </location>
</feature>
<dbReference type="InterPro" id="IPR039794">
    <property type="entry name" value="Gtb1-like"/>
</dbReference>
<evidence type="ECO:0000313" key="12">
    <source>
        <dbReference type="Proteomes" id="UP001367676"/>
    </source>
</evidence>
<keyword evidence="3" id="KW-0256">Endoplasmic reticulum</keyword>
<dbReference type="Gene3D" id="4.10.400.10">
    <property type="entry name" value="Low-density Lipoprotein Receptor"/>
    <property type="match status" value="1"/>
</dbReference>
<dbReference type="GO" id="GO:0006491">
    <property type="term" value="P:N-glycan processing"/>
    <property type="evidence" value="ECO:0007669"/>
    <property type="project" value="TreeGrafter"/>
</dbReference>
<keyword evidence="4" id="KW-0106">Calcium</keyword>
<name>A0AAN9YA91_9HEMI</name>
<feature type="coiled-coil region" evidence="6">
    <location>
        <begin position="162"/>
        <end position="222"/>
    </location>
</feature>